<dbReference type="GO" id="GO:0000062">
    <property type="term" value="F:fatty-acyl-CoA binding"/>
    <property type="evidence" value="ECO:0007669"/>
    <property type="project" value="InterPro"/>
</dbReference>
<feature type="chain" id="PRO_5034329023" description="ACB domain-containing protein" evidence="1">
    <location>
        <begin position="17"/>
        <end position="73"/>
    </location>
</feature>
<feature type="signal peptide" evidence="1">
    <location>
        <begin position="1"/>
        <end position="16"/>
    </location>
</feature>
<dbReference type="InterPro" id="IPR014352">
    <property type="entry name" value="FERM/acyl-CoA-bd_prot_sf"/>
</dbReference>
<dbReference type="PROSITE" id="PS51228">
    <property type="entry name" value="ACB_2"/>
    <property type="match status" value="1"/>
</dbReference>
<organism evidence="3 4">
    <name type="scientific">Nothobranchius furzeri</name>
    <name type="common">Turquoise killifish</name>
    <dbReference type="NCBI Taxonomy" id="105023"/>
    <lineage>
        <taxon>Eukaryota</taxon>
        <taxon>Metazoa</taxon>
        <taxon>Chordata</taxon>
        <taxon>Craniata</taxon>
        <taxon>Vertebrata</taxon>
        <taxon>Euteleostomi</taxon>
        <taxon>Actinopterygii</taxon>
        <taxon>Neopterygii</taxon>
        <taxon>Teleostei</taxon>
        <taxon>Neoteleostei</taxon>
        <taxon>Acanthomorphata</taxon>
        <taxon>Ovalentaria</taxon>
        <taxon>Atherinomorphae</taxon>
        <taxon>Cyprinodontiformes</taxon>
        <taxon>Nothobranchiidae</taxon>
        <taxon>Nothobranchius</taxon>
    </lineage>
</organism>
<name>A0A8C6M483_NOTFU</name>
<evidence type="ECO:0000313" key="4">
    <source>
        <dbReference type="Proteomes" id="UP000694548"/>
    </source>
</evidence>
<evidence type="ECO:0000256" key="1">
    <source>
        <dbReference type="SAM" id="SignalP"/>
    </source>
</evidence>
<reference evidence="3" key="2">
    <citation type="submission" date="2025-09" db="UniProtKB">
        <authorList>
            <consortium name="Ensembl"/>
        </authorList>
    </citation>
    <scope>IDENTIFICATION</scope>
</reference>
<keyword evidence="1" id="KW-0732">Signal</keyword>
<dbReference type="Gene3D" id="1.20.80.10">
    <property type="match status" value="1"/>
</dbReference>
<dbReference type="InterPro" id="IPR035984">
    <property type="entry name" value="Acyl-CoA-binding_sf"/>
</dbReference>
<sequence length="73" mass="8511">SFLLLVVVFTDEVTRCYQPSYEVMLRFYSLYKQAMCGPCAVPRPVWRSGEAAVYEGICWGDQREGRYSNISWM</sequence>
<accession>A0A8C6M483</accession>
<dbReference type="AlphaFoldDB" id="A0A8C6M483"/>
<protein>
    <recommendedName>
        <fullName evidence="2">ACB domain-containing protein</fullName>
    </recommendedName>
</protein>
<proteinExistence type="predicted"/>
<evidence type="ECO:0000259" key="2">
    <source>
        <dbReference type="PROSITE" id="PS51228"/>
    </source>
</evidence>
<feature type="domain" description="ACB" evidence="2">
    <location>
        <begin position="1"/>
        <end position="73"/>
    </location>
</feature>
<dbReference type="InterPro" id="IPR000582">
    <property type="entry name" value="Acyl-CoA-binding_protein"/>
</dbReference>
<reference evidence="3" key="1">
    <citation type="submission" date="2025-08" db="UniProtKB">
        <authorList>
            <consortium name="Ensembl"/>
        </authorList>
    </citation>
    <scope>IDENTIFICATION</scope>
</reference>
<dbReference type="Ensembl" id="ENSNFUT00015029708.1">
    <property type="protein sequence ID" value="ENSNFUP00015028433.1"/>
    <property type="gene ID" value="ENSNFUG00015013748.1"/>
</dbReference>
<dbReference type="Pfam" id="PF00887">
    <property type="entry name" value="ACBP"/>
    <property type="match status" value="1"/>
</dbReference>
<dbReference type="Proteomes" id="UP000694548">
    <property type="component" value="Unassembled WGS sequence"/>
</dbReference>
<dbReference type="SUPFAM" id="SSF47027">
    <property type="entry name" value="Acyl-CoA binding protein"/>
    <property type="match status" value="1"/>
</dbReference>
<evidence type="ECO:0000313" key="3">
    <source>
        <dbReference type="Ensembl" id="ENSNFUP00015028433.1"/>
    </source>
</evidence>
<keyword evidence="4" id="KW-1185">Reference proteome</keyword>